<reference evidence="1 2" key="1">
    <citation type="submission" date="2019-06" db="EMBL/GenBank/DDBJ databases">
        <title>Whole genome shotgun sequence of Cellulomonas gelida NBRC 3748.</title>
        <authorList>
            <person name="Hosoyama A."/>
            <person name="Uohara A."/>
            <person name="Ohji S."/>
            <person name="Ichikawa N."/>
        </authorList>
    </citation>
    <scope>NUCLEOTIDE SEQUENCE [LARGE SCALE GENOMIC DNA]</scope>
    <source>
        <strain evidence="1 2">NBRC 3748</strain>
    </source>
</reference>
<evidence type="ECO:0000313" key="1">
    <source>
        <dbReference type="EMBL" id="GEA83496.1"/>
    </source>
</evidence>
<evidence type="ECO:0000313" key="2">
    <source>
        <dbReference type="Proteomes" id="UP000320461"/>
    </source>
</evidence>
<dbReference type="EMBL" id="BJLQ01000005">
    <property type="protein sequence ID" value="GEA83496.1"/>
    <property type="molecule type" value="Genomic_DNA"/>
</dbReference>
<keyword evidence="2" id="KW-1185">Reference proteome</keyword>
<dbReference type="AlphaFoldDB" id="A0A4Y3KIM9"/>
<proteinExistence type="predicted"/>
<dbReference type="Proteomes" id="UP000320461">
    <property type="component" value="Unassembled WGS sequence"/>
</dbReference>
<comment type="caution">
    <text evidence="1">The sequence shown here is derived from an EMBL/GenBank/DDBJ whole genome shotgun (WGS) entry which is preliminary data.</text>
</comment>
<gene>
    <name evidence="1" type="ORF">CGE01nite_07470</name>
</gene>
<dbReference type="RefSeq" id="WP_229747394.1">
    <property type="nucleotide sequence ID" value="NZ_BJLQ01000005.1"/>
</dbReference>
<organism evidence="1 2">
    <name type="scientific">Cellulomonas gelida</name>
    <dbReference type="NCBI Taxonomy" id="1712"/>
    <lineage>
        <taxon>Bacteria</taxon>
        <taxon>Bacillati</taxon>
        <taxon>Actinomycetota</taxon>
        <taxon>Actinomycetes</taxon>
        <taxon>Micrococcales</taxon>
        <taxon>Cellulomonadaceae</taxon>
        <taxon>Cellulomonas</taxon>
    </lineage>
</organism>
<sequence length="71" mass="7337">MGSISQPQGPLPPGTEACQGCGEVRLTRIRMSLPDGRAATFVSCPACEITNWFALDGDGTPLTRGEVTGTG</sequence>
<protein>
    <submittedName>
        <fullName evidence="1">Uncharacterized protein</fullName>
    </submittedName>
</protein>
<name>A0A4Y3KIM9_9CELL</name>
<accession>A0A4Y3KIM9</accession>